<evidence type="ECO:0000313" key="3">
    <source>
        <dbReference type="Proteomes" id="UP000800038"/>
    </source>
</evidence>
<sequence length="60" mass="6048">MDALARPVESAVLLVASHSAVLFAIHLGAIAGEMTDLLATEAGLADKTAPRSSAVAIYVA</sequence>
<organism evidence="2 3">
    <name type="scientific">Clathrospora elynae</name>
    <dbReference type="NCBI Taxonomy" id="706981"/>
    <lineage>
        <taxon>Eukaryota</taxon>
        <taxon>Fungi</taxon>
        <taxon>Dikarya</taxon>
        <taxon>Ascomycota</taxon>
        <taxon>Pezizomycotina</taxon>
        <taxon>Dothideomycetes</taxon>
        <taxon>Pleosporomycetidae</taxon>
        <taxon>Pleosporales</taxon>
        <taxon>Diademaceae</taxon>
        <taxon>Clathrospora</taxon>
    </lineage>
</organism>
<protein>
    <submittedName>
        <fullName evidence="2">Uncharacterized protein</fullName>
    </submittedName>
</protein>
<keyword evidence="3" id="KW-1185">Reference proteome</keyword>
<evidence type="ECO:0000313" key="2">
    <source>
        <dbReference type="EMBL" id="KAF1935242.1"/>
    </source>
</evidence>
<feature type="transmembrane region" description="Helical" evidence="1">
    <location>
        <begin position="12"/>
        <end position="31"/>
    </location>
</feature>
<reference evidence="2" key="1">
    <citation type="journal article" date="2020" name="Stud. Mycol.">
        <title>101 Dothideomycetes genomes: a test case for predicting lifestyles and emergence of pathogens.</title>
        <authorList>
            <person name="Haridas S."/>
            <person name="Albert R."/>
            <person name="Binder M."/>
            <person name="Bloem J."/>
            <person name="Labutti K."/>
            <person name="Salamov A."/>
            <person name="Andreopoulos B."/>
            <person name="Baker S."/>
            <person name="Barry K."/>
            <person name="Bills G."/>
            <person name="Bluhm B."/>
            <person name="Cannon C."/>
            <person name="Castanera R."/>
            <person name="Culley D."/>
            <person name="Daum C."/>
            <person name="Ezra D."/>
            <person name="Gonzalez J."/>
            <person name="Henrissat B."/>
            <person name="Kuo A."/>
            <person name="Liang C."/>
            <person name="Lipzen A."/>
            <person name="Lutzoni F."/>
            <person name="Magnuson J."/>
            <person name="Mondo S."/>
            <person name="Nolan M."/>
            <person name="Ohm R."/>
            <person name="Pangilinan J."/>
            <person name="Park H.-J."/>
            <person name="Ramirez L."/>
            <person name="Alfaro M."/>
            <person name="Sun H."/>
            <person name="Tritt A."/>
            <person name="Yoshinaga Y."/>
            <person name="Zwiers L.-H."/>
            <person name="Turgeon B."/>
            <person name="Goodwin S."/>
            <person name="Spatafora J."/>
            <person name="Crous P."/>
            <person name="Grigoriev I."/>
        </authorList>
    </citation>
    <scope>NUCLEOTIDE SEQUENCE</scope>
    <source>
        <strain evidence="2">CBS 161.51</strain>
    </source>
</reference>
<keyword evidence="1" id="KW-1133">Transmembrane helix</keyword>
<keyword evidence="1" id="KW-0812">Transmembrane</keyword>
<gene>
    <name evidence="2" type="ORF">EJ02DRAFT_135986</name>
</gene>
<name>A0A6A5S542_9PLEO</name>
<accession>A0A6A5S542</accession>
<dbReference type="Proteomes" id="UP000800038">
    <property type="component" value="Unassembled WGS sequence"/>
</dbReference>
<dbReference type="AlphaFoldDB" id="A0A6A5S542"/>
<proteinExistence type="predicted"/>
<keyword evidence="1" id="KW-0472">Membrane</keyword>
<evidence type="ECO:0000256" key="1">
    <source>
        <dbReference type="SAM" id="Phobius"/>
    </source>
</evidence>
<dbReference type="EMBL" id="ML976295">
    <property type="protein sequence ID" value="KAF1935242.1"/>
    <property type="molecule type" value="Genomic_DNA"/>
</dbReference>